<name>A0ABW3VPY9_9PSEU</name>
<gene>
    <name evidence="5" type="ORF">ACFQ34_26380</name>
</gene>
<reference evidence="6" key="1">
    <citation type="journal article" date="2019" name="Int. J. Syst. Evol. Microbiol.">
        <title>The Global Catalogue of Microorganisms (GCM) 10K type strain sequencing project: providing services to taxonomists for standard genome sequencing and annotation.</title>
        <authorList>
            <consortium name="The Broad Institute Genomics Platform"/>
            <consortium name="The Broad Institute Genome Sequencing Center for Infectious Disease"/>
            <person name="Wu L."/>
            <person name="Ma J."/>
        </authorList>
    </citation>
    <scope>NUCLEOTIDE SEQUENCE [LARGE SCALE GENOMIC DNA]</scope>
    <source>
        <strain evidence="6">CCUG 49018</strain>
    </source>
</reference>
<sequence>MGADAGQLGFDLGVDVRPLPRVTPARLATWETCPRRFRMGYLDRPPPARGGAWAHHTLGAVVHLALRALFALPARARTPAAAADLLDRNWSSEGFRDAAQAGRYRRAARGWLASYVVDHELGDTASDPAGVERWVSETVGGGASRLVVEGRVDRIDTRAGEAVVVDYKTGRHVPTDDDARTARALALYAAATGAALHRPCRRVELHHVPTGDVAVWEHDAASMRGHLDAAHALAAEADAAAQALADGGDPETLFPPRPSPSCATCDVRRHCPEGRAAVASPQPWAFLRDLPEEGVA</sequence>
<keyword evidence="2" id="KW-0347">Helicase</keyword>
<evidence type="ECO:0000256" key="3">
    <source>
        <dbReference type="ARBA" id="ARBA00023204"/>
    </source>
</evidence>
<keyword evidence="5" id="KW-0540">Nuclease</keyword>
<keyword evidence="2" id="KW-0547">Nucleotide-binding</keyword>
<dbReference type="Gene3D" id="3.90.320.10">
    <property type="match status" value="1"/>
</dbReference>
<dbReference type="RefSeq" id="WP_013673257.1">
    <property type="nucleotide sequence ID" value="NZ_BAABKS010000015.1"/>
</dbReference>
<evidence type="ECO:0000256" key="2">
    <source>
        <dbReference type="ARBA" id="ARBA00022806"/>
    </source>
</evidence>
<organism evidence="5 6">
    <name type="scientific">Pseudonocardia benzenivorans</name>
    <dbReference type="NCBI Taxonomy" id="228005"/>
    <lineage>
        <taxon>Bacteria</taxon>
        <taxon>Bacillati</taxon>
        <taxon>Actinomycetota</taxon>
        <taxon>Actinomycetes</taxon>
        <taxon>Pseudonocardiales</taxon>
        <taxon>Pseudonocardiaceae</taxon>
        <taxon>Pseudonocardia</taxon>
    </lineage>
</organism>
<dbReference type="EMBL" id="JBHTMB010000244">
    <property type="protein sequence ID" value="MFD1236830.1"/>
    <property type="molecule type" value="Genomic_DNA"/>
</dbReference>
<proteinExistence type="predicted"/>
<evidence type="ECO:0000313" key="5">
    <source>
        <dbReference type="EMBL" id="MFD1236830.1"/>
    </source>
</evidence>
<evidence type="ECO:0000259" key="4">
    <source>
        <dbReference type="Pfam" id="PF12705"/>
    </source>
</evidence>
<comment type="caution">
    <text evidence="5">The sequence shown here is derived from an EMBL/GenBank/DDBJ whole genome shotgun (WGS) entry which is preliminary data.</text>
</comment>
<keyword evidence="3" id="KW-0234">DNA repair</keyword>
<evidence type="ECO:0000256" key="1">
    <source>
        <dbReference type="ARBA" id="ARBA00022763"/>
    </source>
</evidence>
<dbReference type="InterPro" id="IPR011604">
    <property type="entry name" value="PDDEXK-like_dom_sf"/>
</dbReference>
<keyword evidence="5" id="KW-0269">Exonuclease</keyword>
<evidence type="ECO:0000313" key="6">
    <source>
        <dbReference type="Proteomes" id="UP001597182"/>
    </source>
</evidence>
<dbReference type="Pfam" id="PF12705">
    <property type="entry name" value="PDDEXK_1"/>
    <property type="match status" value="1"/>
</dbReference>
<keyword evidence="2" id="KW-0067">ATP-binding</keyword>
<keyword evidence="5" id="KW-0378">Hydrolase</keyword>
<dbReference type="InterPro" id="IPR038726">
    <property type="entry name" value="PDDEXK_AddAB-type"/>
</dbReference>
<keyword evidence="1" id="KW-0227">DNA damage</keyword>
<keyword evidence="6" id="KW-1185">Reference proteome</keyword>
<accession>A0ABW3VPY9</accession>
<protein>
    <submittedName>
        <fullName evidence="5">RecB family exonuclease</fullName>
    </submittedName>
</protein>
<dbReference type="GO" id="GO:0004527">
    <property type="term" value="F:exonuclease activity"/>
    <property type="evidence" value="ECO:0007669"/>
    <property type="project" value="UniProtKB-KW"/>
</dbReference>
<feature type="domain" description="PD-(D/E)XK endonuclease-like" evidence="4">
    <location>
        <begin position="21"/>
        <end position="272"/>
    </location>
</feature>
<dbReference type="Proteomes" id="UP001597182">
    <property type="component" value="Unassembled WGS sequence"/>
</dbReference>